<dbReference type="SUPFAM" id="SSF53822">
    <property type="entry name" value="Periplasmic binding protein-like I"/>
    <property type="match status" value="1"/>
</dbReference>
<dbReference type="SUPFAM" id="SSF47413">
    <property type="entry name" value="lambda repressor-like DNA-binding domains"/>
    <property type="match status" value="1"/>
</dbReference>
<keyword evidence="2" id="KW-0238">DNA-binding</keyword>
<gene>
    <name evidence="5" type="ORF">K6Q96_02765</name>
</gene>
<dbReference type="EMBL" id="CP082275">
    <property type="protein sequence ID" value="USH02970.1"/>
    <property type="molecule type" value="Genomic_DNA"/>
</dbReference>
<dbReference type="PROSITE" id="PS50932">
    <property type="entry name" value="HTH_LACI_2"/>
    <property type="match status" value="1"/>
</dbReference>
<dbReference type="PANTHER" id="PTHR30146:SF109">
    <property type="entry name" value="HTH-TYPE TRANSCRIPTIONAL REGULATOR GALS"/>
    <property type="match status" value="1"/>
</dbReference>
<organism evidence="5 6">
    <name type="scientific">Grimontia kaedaensis</name>
    <dbReference type="NCBI Taxonomy" id="2872157"/>
    <lineage>
        <taxon>Bacteria</taxon>
        <taxon>Pseudomonadati</taxon>
        <taxon>Pseudomonadota</taxon>
        <taxon>Gammaproteobacteria</taxon>
        <taxon>Vibrionales</taxon>
        <taxon>Vibrionaceae</taxon>
        <taxon>Grimontia</taxon>
    </lineage>
</organism>
<dbReference type="RefSeq" id="WP_251877618.1">
    <property type="nucleotide sequence ID" value="NZ_CP082275.1"/>
</dbReference>
<dbReference type="Proteomes" id="UP001056255">
    <property type="component" value="Chromosome I"/>
</dbReference>
<dbReference type="SMART" id="SM00354">
    <property type="entry name" value="HTH_LACI"/>
    <property type="match status" value="1"/>
</dbReference>
<dbReference type="InterPro" id="IPR010982">
    <property type="entry name" value="Lambda_DNA-bd_dom_sf"/>
</dbReference>
<accession>A0ABY4WWN7</accession>
<dbReference type="InterPro" id="IPR046335">
    <property type="entry name" value="LacI/GalR-like_sensor"/>
</dbReference>
<feature type="domain" description="HTH lacI-type" evidence="4">
    <location>
        <begin position="14"/>
        <end position="68"/>
    </location>
</feature>
<evidence type="ECO:0000313" key="6">
    <source>
        <dbReference type="Proteomes" id="UP001056255"/>
    </source>
</evidence>
<dbReference type="Gene3D" id="1.10.260.40">
    <property type="entry name" value="lambda repressor-like DNA-binding domains"/>
    <property type="match status" value="1"/>
</dbReference>
<evidence type="ECO:0000256" key="1">
    <source>
        <dbReference type="ARBA" id="ARBA00023015"/>
    </source>
</evidence>
<dbReference type="InterPro" id="IPR028082">
    <property type="entry name" value="Peripla_BP_I"/>
</dbReference>
<name>A0ABY4WWN7_9GAMM</name>
<dbReference type="Pfam" id="PF13377">
    <property type="entry name" value="Peripla_BP_3"/>
    <property type="match status" value="1"/>
</dbReference>
<reference evidence="5" key="1">
    <citation type="submission" date="2021-08" db="EMBL/GenBank/DDBJ databases">
        <authorList>
            <person name="Sakaguchi M."/>
            <person name="Kikuchi T."/>
            <person name="Urbanczyk H."/>
        </authorList>
    </citation>
    <scope>NUCLEOTIDE SEQUENCE</scope>
    <source>
        <strain evidence="5">020920N</strain>
    </source>
</reference>
<dbReference type="PROSITE" id="PS00356">
    <property type="entry name" value="HTH_LACI_1"/>
    <property type="match status" value="1"/>
</dbReference>
<proteinExistence type="predicted"/>
<keyword evidence="3" id="KW-0804">Transcription</keyword>
<evidence type="ECO:0000256" key="2">
    <source>
        <dbReference type="ARBA" id="ARBA00023125"/>
    </source>
</evidence>
<keyword evidence="1" id="KW-0805">Transcription regulation</keyword>
<dbReference type="InterPro" id="IPR000843">
    <property type="entry name" value="HTH_LacI"/>
</dbReference>
<dbReference type="PANTHER" id="PTHR30146">
    <property type="entry name" value="LACI-RELATED TRANSCRIPTIONAL REPRESSOR"/>
    <property type="match status" value="1"/>
</dbReference>
<sequence length="355" mass="38591">MKANDGKGFPQKRVTMIDVAKAAGVSKSTVSLVLNGSESVSDEKKKRVNEACRTLGYVYNGGAASLRGGRSKIVAILSNNLTSPYFSQIIKGLEPYLDELGFIPVIMDVNESLERQNQFVHALRGHNVAGIIITPAPGTDNRWIDDIVATGLPIISIMREVENSLSPAVMAENRLGTYLATRSLIELGHRHIAFVGGLEAFFDLKLRRQGFMDAMNEAELDVPGDYIQQSPSSRTGGHNATAKLLSLAPEVTAIVCFTDVVAYGVYTALHEAGKKPGEDISVIGFDDLEDSRLIYPGLSTVRVKGEDIAREACYLLQRLLAQQQTPNKILVGVELVQRLSTQAPKGLVQQALRSR</sequence>
<dbReference type="Gene3D" id="3.40.50.2300">
    <property type="match status" value="2"/>
</dbReference>
<evidence type="ECO:0000256" key="3">
    <source>
        <dbReference type="ARBA" id="ARBA00023163"/>
    </source>
</evidence>
<dbReference type="CDD" id="cd01392">
    <property type="entry name" value="HTH_LacI"/>
    <property type="match status" value="1"/>
</dbReference>
<evidence type="ECO:0000313" key="5">
    <source>
        <dbReference type="EMBL" id="USH02970.1"/>
    </source>
</evidence>
<evidence type="ECO:0000259" key="4">
    <source>
        <dbReference type="PROSITE" id="PS50932"/>
    </source>
</evidence>
<keyword evidence="6" id="KW-1185">Reference proteome</keyword>
<dbReference type="Pfam" id="PF00356">
    <property type="entry name" value="LacI"/>
    <property type="match status" value="1"/>
</dbReference>
<protein>
    <submittedName>
        <fullName evidence="5">LacI family transcriptional regulator</fullName>
    </submittedName>
</protein>